<keyword evidence="1" id="KW-0812">Transmembrane</keyword>
<sequence length="2186" mass="240912" precursor="true">MTSARVPGFALLVLSSIALAAAAAQTLSAQLPTVPANVAPVVAQPLRRIYVPADEMADEIRGLTPMKRDEFERRTATLKPVPAELPAEMPPSVTISDATYRATIRGDQMIAGTSELNVELQTSVEAVSTLHWLPLAPCSLPLGTPTWKVGDGQGVGESATWGVSDKQQLLVAVSRSGKLLFPWSLRGRKDERGRVRFEFDLPAAARQRLELRLPANSLLTSETSMIRERGAVPPENGSKPSDALPESLWEVEVASGRRVELLVEPRKREEQLQPLALVRETSSYVFTPGQMDLDLSLELDIDRAPLRQIRVRHDPRLNWTAIRWGEQTLAWTTEKSSSDEPVAVIQLPEPLTGNSRLIQLTAVADWTPLPQKWALPRVTVENAIWQEGRANVAAPRWLQLDAIAGPGSRLTATTLASDNQGTDLLQFQLERNSASIEVQPAISSQPLDCLSMLTLQVEPKQLVAQFAAELTVTSGSHFTIECEVPRSWVIDSLETVPADLLEDRTVKPRNNFQSILLQLRQPLRTGRPLRIQARLRHVRGPGAEAWNDDILQPVRFLTAATQQRYVTLQLADASFEPRLLSADGLEFLSPSVLPPRARALVDSTIGSWLVRLTDAARQPRFLLAPGSPRYAGESTLQTYLSPGHVDYRLSIRCEPESSAVSNLLVQIRPAPAVDPQWRLDSEPRPLIAERVETMVTASDQPGPALYRIELPRARDVSFALNAQWNEAIVAPTFAPMIELPEATSHAAQVELIGLLDTPMTWQAERLRPLPIPPTAAQVRARYRYQAGQDARLKLIPLLETLRPLAGWISRCEIESWFAPTGAGRHEAHYVVAGGDVETLELRLAENARLARAVVDGREVLAFSRTSDPRWLSIPLRNPGNPIANANPLVRLEYTSPPLEQRAWIRSRWTAPIPETRLPVLQSYWHAYLPNNWQLWPSTQVNSSGQTATARSSSFLALMLPGDGVASISRDLPSSGQVQIDVYSPTWFGLLALAVALASTAAVLYFRNWSAFTLIAVSIGWLALAIFVSPPMTVFIQAALAGWLTGCALQLFRSTLKVKTIPAAATTSTQLLQPIARLLFSVVILGTIIGAGTSWNLLPSLQAADESERPWRVVIPIDDDRQPVGDYVYVSPALWEALFRQSPQAGAGQPDWLIRSAQYDLRWQTSGADLTTEFQGIVARYEIEVFRPGSTFKLPFSREQVRLTDPGVRMDGEAAAATWSAASDALLIELDSQRTGRQRIEVGLALLVPPRDGTIGASIRIPAVQSSRVVVPLLASTDKVSIPTARGGEHPADGAAWQVELGAADQLTVQWSRSQTEPPPVIEAEQLLLWRLRPSSVVVEGKWQFRPLTGKLREVVIRADPRFRLLPIGNGSNIVKQWLEEGEVNLHHFVLDRATTADVSLTASFLLVGSTGIGNLIPPRIEAAADRVTRDWQAAWTAPGLQWNGKTGSIPAAEFLQQWGDQSLSPVQAYRSTPESPRPALAVSPVQNRLQAIQQIEWSLTPDQTSVRYRLQGQTASASLNQLRFVLMPQLTVRRVVVTQGDVSVASRWFRHADGLLTLLLDEVRAEPWQVEVLADRPHIAGKTANLPVLQVTDVDVQQYECQIRRRAGADAKLGKLSGWKQRPVTVDPKEAEDDDANSGDRLIAELEWNSTRPGTIPSQIAVTLGASLPGSAGELLTRLLPVADGWQVEVIANLSAPGSNFDELQFSVPRDWTGLLEMEPAGRWHLELLPGQSRNLLRVQLQTPVKDKLHLRLTAPLETEQELIRLPAVDLVGTHELQRWVSLPQQASDSKLQWQTAGLQLRPGLPADFANEQAQTNLNYEAIIDRYRASARPERTKREQPRVILADHQVAWQNDRRVVGRSELTIVPGGAKRLLIQPPEAHELVAVVVNNIPGQLHREPGIGGAATVELHSDSWPQWVQVIYRGRLPVQDEAAGKWQFAAPQVATAPVERTRWQITGPALLVSPAALFQGKPLDDNDPLASLEALAKVARGATDSPSGHLAESVDTWLRLWRQHWDRELQAIRKRPPSSPLAPVVSARLQALENEMADLLTLPLEDVATIDAKTSVDLVPITSVHEAVVSRPLFELRHTQAGDMPTWTVSLPAPSEQPANYYHWLLAAALLVFAGIVTQMGRSVALRDWIIAFPQLVLALFGVAALMLPGYLWLGVLILLLTLPAAFHSPWRQRA</sequence>
<dbReference type="RefSeq" id="WP_145087758.1">
    <property type="nucleotide sequence ID" value="NZ_CP036274.1"/>
</dbReference>
<evidence type="ECO:0000313" key="3">
    <source>
        <dbReference type="EMBL" id="QDU26879.1"/>
    </source>
</evidence>
<keyword evidence="1" id="KW-0472">Membrane</keyword>
<accession>A0A517Y9H0</accession>
<feature type="chain" id="PRO_5021965095" evidence="2">
    <location>
        <begin position="21"/>
        <end position="2186"/>
    </location>
</feature>
<feature type="transmembrane region" description="Helical" evidence="1">
    <location>
        <begin position="2112"/>
        <end position="2128"/>
    </location>
</feature>
<keyword evidence="4" id="KW-1185">Reference proteome</keyword>
<feature type="transmembrane region" description="Helical" evidence="1">
    <location>
        <begin position="2140"/>
        <end position="2157"/>
    </location>
</feature>
<proteinExistence type="predicted"/>
<feature type="transmembrane region" description="Helical" evidence="1">
    <location>
        <begin position="2163"/>
        <end position="2182"/>
    </location>
</feature>
<keyword evidence="2" id="KW-0732">Signal</keyword>
<gene>
    <name evidence="3" type="ORF">ETAA8_19630</name>
</gene>
<feature type="transmembrane region" description="Helical" evidence="1">
    <location>
        <begin position="1010"/>
        <end position="1027"/>
    </location>
</feature>
<feature type="transmembrane region" description="Helical" evidence="1">
    <location>
        <begin position="986"/>
        <end position="1005"/>
    </location>
</feature>
<protein>
    <submittedName>
        <fullName evidence="3">Uncharacterized protein</fullName>
    </submittedName>
</protein>
<evidence type="ECO:0000313" key="4">
    <source>
        <dbReference type="Proteomes" id="UP000315017"/>
    </source>
</evidence>
<organism evidence="3 4">
    <name type="scientific">Anatilimnocola aggregata</name>
    <dbReference type="NCBI Taxonomy" id="2528021"/>
    <lineage>
        <taxon>Bacteria</taxon>
        <taxon>Pseudomonadati</taxon>
        <taxon>Planctomycetota</taxon>
        <taxon>Planctomycetia</taxon>
        <taxon>Pirellulales</taxon>
        <taxon>Pirellulaceae</taxon>
        <taxon>Anatilimnocola</taxon>
    </lineage>
</organism>
<dbReference type="OrthoDB" id="259580at2"/>
<dbReference type="EMBL" id="CP036274">
    <property type="protein sequence ID" value="QDU26879.1"/>
    <property type="molecule type" value="Genomic_DNA"/>
</dbReference>
<feature type="signal peptide" evidence="2">
    <location>
        <begin position="1"/>
        <end position="20"/>
    </location>
</feature>
<evidence type="ECO:0000256" key="2">
    <source>
        <dbReference type="SAM" id="SignalP"/>
    </source>
</evidence>
<feature type="transmembrane region" description="Helical" evidence="1">
    <location>
        <begin position="1077"/>
        <end position="1097"/>
    </location>
</feature>
<feature type="transmembrane region" description="Helical" evidence="1">
    <location>
        <begin position="1033"/>
        <end position="1051"/>
    </location>
</feature>
<name>A0A517Y9H0_9BACT</name>
<evidence type="ECO:0000256" key="1">
    <source>
        <dbReference type="SAM" id="Phobius"/>
    </source>
</evidence>
<reference evidence="3 4" key="1">
    <citation type="submission" date="2019-02" db="EMBL/GenBank/DDBJ databases">
        <title>Deep-cultivation of Planctomycetes and their phenomic and genomic characterization uncovers novel biology.</title>
        <authorList>
            <person name="Wiegand S."/>
            <person name="Jogler M."/>
            <person name="Boedeker C."/>
            <person name="Pinto D."/>
            <person name="Vollmers J."/>
            <person name="Rivas-Marin E."/>
            <person name="Kohn T."/>
            <person name="Peeters S.H."/>
            <person name="Heuer A."/>
            <person name="Rast P."/>
            <person name="Oberbeckmann S."/>
            <person name="Bunk B."/>
            <person name="Jeske O."/>
            <person name="Meyerdierks A."/>
            <person name="Storesund J.E."/>
            <person name="Kallscheuer N."/>
            <person name="Luecker S."/>
            <person name="Lage O.M."/>
            <person name="Pohl T."/>
            <person name="Merkel B.J."/>
            <person name="Hornburger P."/>
            <person name="Mueller R.-W."/>
            <person name="Bruemmer F."/>
            <person name="Labrenz M."/>
            <person name="Spormann A.M."/>
            <person name="Op den Camp H."/>
            <person name="Overmann J."/>
            <person name="Amann R."/>
            <person name="Jetten M.S.M."/>
            <person name="Mascher T."/>
            <person name="Medema M.H."/>
            <person name="Devos D.P."/>
            <person name="Kaster A.-K."/>
            <person name="Ovreas L."/>
            <person name="Rohde M."/>
            <person name="Galperin M.Y."/>
            <person name="Jogler C."/>
        </authorList>
    </citation>
    <scope>NUCLEOTIDE SEQUENCE [LARGE SCALE GENOMIC DNA]</scope>
    <source>
        <strain evidence="3 4">ETA_A8</strain>
    </source>
</reference>
<dbReference type="Proteomes" id="UP000315017">
    <property type="component" value="Chromosome"/>
</dbReference>
<keyword evidence="1" id="KW-1133">Transmembrane helix</keyword>
<dbReference type="KEGG" id="aagg:ETAA8_19630"/>